<protein>
    <submittedName>
        <fullName evidence="4">DeoR family transcriptional regulator</fullName>
    </submittedName>
    <submittedName>
        <fullName evidence="5">DeoR-type HTH domain</fullName>
    </submittedName>
</protein>
<accession>A0A383S663</accession>
<dbReference type="Proteomes" id="UP000263928">
    <property type="component" value="Unassembled WGS sequence"/>
</dbReference>
<dbReference type="PANTHER" id="PTHR30363:SF44">
    <property type="entry name" value="AGA OPERON TRANSCRIPTIONAL REPRESSOR-RELATED"/>
    <property type="match status" value="1"/>
</dbReference>
<dbReference type="SMART" id="SM00420">
    <property type="entry name" value="HTH_DEOR"/>
    <property type="match status" value="1"/>
</dbReference>
<evidence type="ECO:0000313" key="5">
    <source>
        <dbReference type="EMBL" id="SYZ33480.1"/>
    </source>
</evidence>
<evidence type="ECO:0000259" key="3">
    <source>
        <dbReference type="PROSITE" id="PS51000"/>
    </source>
</evidence>
<dbReference type="InterPro" id="IPR014036">
    <property type="entry name" value="DeoR-like_C"/>
</dbReference>
<gene>
    <name evidence="4" type="ORF">D7U36_08200</name>
    <name evidence="5" type="ORF">PROPAUS_1399</name>
</gene>
<keyword evidence="1" id="KW-0805">Transcription regulation</keyword>
<dbReference type="Proteomes" id="UP000279336">
    <property type="component" value="Unassembled WGS sequence"/>
</dbReference>
<evidence type="ECO:0000313" key="7">
    <source>
        <dbReference type="Proteomes" id="UP000279336"/>
    </source>
</evidence>
<dbReference type="SUPFAM" id="SSF100950">
    <property type="entry name" value="NagB/RpiA/CoA transferase-like"/>
    <property type="match status" value="1"/>
</dbReference>
<evidence type="ECO:0000313" key="6">
    <source>
        <dbReference type="Proteomes" id="UP000263928"/>
    </source>
</evidence>
<reference evidence="6" key="2">
    <citation type="submission" date="2018-08" db="EMBL/GenBank/DDBJ databases">
        <authorList>
            <person name="Hornung B."/>
        </authorList>
    </citation>
    <scope>NUCLEOTIDE SEQUENCE [LARGE SCALE GENOMIC DNA]</scope>
</reference>
<dbReference type="PANTHER" id="PTHR30363">
    <property type="entry name" value="HTH-TYPE TRANSCRIPTIONAL REGULATOR SRLR-RELATED"/>
    <property type="match status" value="1"/>
</dbReference>
<dbReference type="InterPro" id="IPR050313">
    <property type="entry name" value="Carb_Metab_HTH_regulators"/>
</dbReference>
<evidence type="ECO:0000256" key="1">
    <source>
        <dbReference type="ARBA" id="ARBA00023015"/>
    </source>
</evidence>
<dbReference type="AlphaFoldDB" id="A0A383S663"/>
<dbReference type="InterPro" id="IPR036388">
    <property type="entry name" value="WH-like_DNA-bd_sf"/>
</dbReference>
<dbReference type="Pfam" id="PF08220">
    <property type="entry name" value="HTH_DeoR"/>
    <property type="match status" value="1"/>
</dbReference>
<proteinExistence type="predicted"/>
<dbReference type="Pfam" id="PF00455">
    <property type="entry name" value="DeoRC"/>
    <property type="match status" value="1"/>
</dbReference>
<feature type="domain" description="HTH deoR-type" evidence="3">
    <location>
        <begin position="12"/>
        <end position="66"/>
    </location>
</feature>
<dbReference type="InterPro" id="IPR001034">
    <property type="entry name" value="DeoR_HTH"/>
</dbReference>
<keyword evidence="2" id="KW-0804">Transcription</keyword>
<keyword evidence="6" id="KW-1185">Reference proteome</keyword>
<dbReference type="InterPro" id="IPR037171">
    <property type="entry name" value="NagB/RpiA_transferase-like"/>
</dbReference>
<evidence type="ECO:0000256" key="2">
    <source>
        <dbReference type="ARBA" id="ARBA00023163"/>
    </source>
</evidence>
<organism evidence="5 6">
    <name type="scientific">Propionibacterium australiense</name>
    <dbReference type="NCBI Taxonomy" id="119981"/>
    <lineage>
        <taxon>Bacteria</taxon>
        <taxon>Bacillati</taxon>
        <taxon>Actinomycetota</taxon>
        <taxon>Actinomycetes</taxon>
        <taxon>Propionibacteriales</taxon>
        <taxon>Propionibacteriaceae</taxon>
        <taxon>Propionibacterium</taxon>
    </lineage>
</organism>
<evidence type="ECO:0000313" key="4">
    <source>
        <dbReference type="EMBL" id="RLP09104.1"/>
    </source>
</evidence>
<sequence length="278" mass="29804">MAGTREGHSSGPRARQYAIARAVIGKGKATIEELADLTGVSAMTIYRDIAVLEQSNIVQLHNGTVVAVASGLHEADAVFRLEQASEEKRLVAAEAATLVANGSSVMLDDSSSSVWLLRALSSLSSLTIVTNSLLVAGEVTENRLAQLIMTGGEYRAWAHALMGPTTVQNITAMHADYCFLSTSGISSMACFHPYQEVAEVKAAMLRSSEVRVLLIDNSKFNRRALFKFAELSDFDHVVVDDKAPAGDLRRLEDAGVAVTVASQRDRRGRKAAVAANRS</sequence>
<dbReference type="RefSeq" id="WP_119161822.1">
    <property type="nucleotide sequence ID" value="NZ_LR134442.1"/>
</dbReference>
<dbReference type="GO" id="GO:0003700">
    <property type="term" value="F:DNA-binding transcription factor activity"/>
    <property type="evidence" value="ECO:0007669"/>
    <property type="project" value="InterPro"/>
</dbReference>
<reference evidence="4 7" key="3">
    <citation type="submission" date="2018-10" db="EMBL/GenBank/DDBJ databases">
        <title>Propionibacterium australiense Genome Sequencing and Assembly.</title>
        <authorList>
            <person name="Bernier A.-M."/>
            <person name="Bernard K."/>
        </authorList>
    </citation>
    <scope>NUCLEOTIDE SEQUENCE [LARGE SCALE GENOMIC DNA]</scope>
    <source>
        <strain evidence="4 7">NML98A078</strain>
    </source>
</reference>
<dbReference type="InterPro" id="IPR036390">
    <property type="entry name" value="WH_DNA-bd_sf"/>
</dbReference>
<dbReference type="SMART" id="SM01134">
    <property type="entry name" value="DeoRC"/>
    <property type="match status" value="1"/>
</dbReference>
<name>A0A383S663_9ACTN</name>
<dbReference type="Gene3D" id="1.10.10.10">
    <property type="entry name" value="Winged helix-like DNA-binding domain superfamily/Winged helix DNA-binding domain"/>
    <property type="match status" value="1"/>
</dbReference>
<dbReference type="EMBL" id="UNQJ01000008">
    <property type="protein sequence ID" value="SYZ33480.1"/>
    <property type="molecule type" value="Genomic_DNA"/>
</dbReference>
<dbReference type="OrthoDB" id="7688673at2"/>
<dbReference type="EMBL" id="RCIW01000011">
    <property type="protein sequence ID" value="RLP09104.1"/>
    <property type="molecule type" value="Genomic_DNA"/>
</dbReference>
<reference evidence="5" key="1">
    <citation type="submission" date="2018-08" db="EMBL/GenBank/DDBJ databases">
        <authorList>
            <person name="Ferrada E.E."/>
            <person name="Latorre B.A."/>
        </authorList>
    </citation>
    <scope>NUCLEOTIDE SEQUENCE [LARGE SCALE GENOMIC DNA]</scope>
    <source>
        <strain evidence="5">Propionibacterium_australiense1</strain>
    </source>
</reference>
<dbReference type="PROSITE" id="PS51000">
    <property type="entry name" value="HTH_DEOR_2"/>
    <property type="match status" value="1"/>
</dbReference>
<dbReference type="SUPFAM" id="SSF46785">
    <property type="entry name" value="Winged helix' DNA-binding domain"/>
    <property type="match status" value="1"/>
</dbReference>